<comment type="function">
    <text evidence="2">Neddylation of cullins play an essential role in the regulation of SCF-type complexes activity.</text>
</comment>
<dbReference type="Pfam" id="PF14555">
    <property type="entry name" value="UBA_4"/>
    <property type="match status" value="1"/>
</dbReference>
<evidence type="ECO:0000313" key="5">
    <source>
        <dbReference type="EMBL" id="KAK0954925.1"/>
    </source>
</evidence>
<evidence type="ECO:0000256" key="3">
    <source>
        <dbReference type="SAM" id="MobiDB-lite"/>
    </source>
</evidence>
<reference evidence="5" key="1">
    <citation type="submission" date="2023-06" db="EMBL/GenBank/DDBJ databases">
        <title>Black Yeasts Isolated from many extreme environments.</title>
        <authorList>
            <person name="Coleine C."/>
            <person name="Stajich J.E."/>
            <person name="Selbmann L."/>
        </authorList>
    </citation>
    <scope>NUCLEOTIDE SEQUENCE</scope>
    <source>
        <strain evidence="5">CCFEE 5200</strain>
    </source>
</reference>
<keyword evidence="1" id="KW-0833">Ubl conjugation pathway</keyword>
<gene>
    <name evidence="5" type="primary">DCN1_3</name>
    <name evidence="5" type="ORF">LTR91_023096</name>
</gene>
<comment type="caution">
    <text evidence="5">The sequence shown here is derived from an EMBL/GenBank/DDBJ whole genome shotgun (WGS) entry which is preliminary data.</text>
</comment>
<keyword evidence="6" id="KW-1185">Reference proteome</keyword>
<dbReference type="Gene3D" id="1.10.8.10">
    <property type="entry name" value="DNA helicase RuvA subunit, C-terminal domain"/>
    <property type="match status" value="1"/>
</dbReference>
<evidence type="ECO:0000313" key="6">
    <source>
        <dbReference type="Proteomes" id="UP001175353"/>
    </source>
</evidence>
<dbReference type="InterPro" id="IPR009060">
    <property type="entry name" value="UBA-like_sf"/>
</dbReference>
<dbReference type="Gene3D" id="1.10.238.10">
    <property type="entry name" value="EF-hand"/>
    <property type="match status" value="1"/>
</dbReference>
<dbReference type="Proteomes" id="UP001175353">
    <property type="component" value="Unassembled WGS sequence"/>
</dbReference>
<evidence type="ECO:0000259" key="4">
    <source>
        <dbReference type="PROSITE" id="PS51229"/>
    </source>
</evidence>
<dbReference type="GO" id="GO:0016874">
    <property type="term" value="F:ligase activity"/>
    <property type="evidence" value="ECO:0007669"/>
    <property type="project" value="UniProtKB-KW"/>
</dbReference>
<dbReference type="InterPro" id="IPR042460">
    <property type="entry name" value="DCN1-like_PONY"/>
</dbReference>
<evidence type="ECO:0000256" key="1">
    <source>
        <dbReference type="ARBA" id="ARBA00022786"/>
    </source>
</evidence>
<dbReference type="InterPro" id="IPR005176">
    <property type="entry name" value="PONY_dom"/>
</dbReference>
<keyword evidence="5" id="KW-0436">Ligase</keyword>
<feature type="region of interest" description="Disordered" evidence="3">
    <location>
        <begin position="1"/>
        <end position="43"/>
    </location>
</feature>
<dbReference type="AlphaFoldDB" id="A0AAN6H9L0"/>
<dbReference type="GO" id="GO:0031624">
    <property type="term" value="F:ubiquitin conjugating enzyme binding"/>
    <property type="evidence" value="ECO:0007669"/>
    <property type="project" value="TreeGrafter"/>
</dbReference>
<sequence>MVKRKSDAMETVPRTAMKKLRVASVQSKKGEETEEKGEETAEKKIAGAPTFPIRSTPRRSSLLNGEAPHYQYRTTCALHLHPLLLHPRHWNASFAMPAIYSSAQKAAITEFTSVTQVDKSSAAKLLKQHNWNASAAVNAFFNNPSTAAANPLRKSLNSTFDKYRDDPRNEPDNIDVGGTSKLLGQLQIELDDVGALIFSDIVSSPSLGKITREGFVDGWAEVNIDTLPKMRNLVLQRRSALPSDRDIFKNVYNHTFTLALAPGAKILPLEMAVEFWRMLFTPPAYDWRTSSTPWLDWWLEFLPAKKTKAVNKDLWKQTLSFAEQTMRDDSLGFWNEESSWPSVIDEFVEWIRKEKRPGGGGEAMEVE</sequence>
<dbReference type="InterPro" id="IPR014764">
    <property type="entry name" value="DCN-prot"/>
</dbReference>
<name>A0AAN6H9L0_9PEZI</name>
<accession>A0AAN6H9L0</accession>
<dbReference type="Gene3D" id="1.10.238.200">
    <property type="entry name" value="Cullin, PONY binding domain"/>
    <property type="match status" value="1"/>
</dbReference>
<dbReference type="GO" id="GO:0097602">
    <property type="term" value="F:cullin family protein binding"/>
    <property type="evidence" value="ECO:0007669"/>
    <property type="project" value="TreeGrafter"/>
</dbReference>
<evidence type="ECO:0000256" key="2">
    <source>
        <dbReference type="RuleBase" id="RU410713"/>
    </source>
</evidence>
<dbReference type="Pfam" id="PF03556">
    <property type="entry name" value="Cullin_binding"/>
    <property type="match status" value="1"/>
</dbReference>
<dbReference type="EMBL" id="JAUJLE010000487">
    <property type="protein sequence ID" value="KAK0954925.1"/>
    <property type="molecule type" value="Genomic_DNA"/>
</dbReference>
<dbReference type="PANTHER" id="PTHR12281:SF31">
    <property type="entry name" value="DCN1-LIKE PROTEIN 3"/>
    <property type="match status" value="1"/>
</dbReference>
<dbReference type="GO" id="GO:0000151">
    <property type="term" value="C:ubiquitin ligase complex"/>
    <property type="evidence" value="ECO:0007669"/>
    <property type="project" value="TreeGrafter"/>
</dbReference>
<dbReference type="SUPFAM" id="SSF46934">
    <property type="entry name" value="UBA-like"/>
    <property type="match status" value="1"/>
</dbReference>
<feature type="domain" description="DCUN1" evidence="4">
    <location>
        <begin position="151"/>
        <end position="352"/>
    </location>
</feature>
<protein>
    <recommendedName>
        <fullName evidence="2">Defective in cullin neddylation protein</fullName>
    </recommendedName>
</protein>
<dbReference type="GO" id="GO:0032182">
    <property type="term" value="F:ubiquitin-like protein binding"/>
    <property type="evidence" value="ECO:0007669"/>
    <property type="project" value="TreeGrafter"/>
</dbReference>
<dbReference type="GO" id="GO:0045116">
    <property type="term" value="P:protein neddylation"/>
    <property type="evidence" value="ECO:0007669"/>
    <property type="project" value="TreeGrafter"/>
</dbReference>
<dbReference type="PROSITE" id="PS51229">
    <property type="entry name" value="DCUN1"/>
    <property type="match status" value="1"/>
</dbReference>
<organism evidence="5 6">
    <name type="scientific">Friedmanniomyces endolithicus</name>
    <dbReference type="NCBI Taxonomy" id="329885"/>
    <lineage>
        <taxon>Eukaryota</taxon>
        <taxon>Fungi</taxon>
        <taxon>Dikarya</taxon>
        <taxon>Ascomycota</taxon>
        <taxon>Pezizomycotina</taxon>
        <taxon>Dothideomycetes</taxon>
        <taxon>Dothideomycetidae</taxon>
        <taxon>Mycosphaerellales</taxon>
        <taxon>Teratosphaeriaceae</taxon>
        <taxon>Friedmanniomyces</taxon>
    </lineage>
</organism>
<dbReference type="PANTHER" id="PTHR12281">
    <property type="entry name" value="RP42 RELATED"/>
    <property type="match status" value="1"/>
</dbReference>
<proteinExistence type="predicted"/>